<feature type="domain" description="Ubiquitin-like" evidence="2">
    <location>
        <begin position="145"/>
        <end position="212"/>
    </location>
</feature>
<feature type="domain" description="Ubiquitin-like" evidence="2">
    <location>
        <begin position="17"/>
        <end position="67"/>
    </location>
</feature>
<evidence type="ECO:0000259" key="2">
    <source>
        <dbReference type="PROSITE" id="PS50053"/>
    </source>
</evidence>
<reference evidence="3 4" key="1">
    <citation type="submission" date="2024-05" db="EMBL/GenBank/DDBJ databases">
        <title>Haplotype-resolved chromosome-level genome assembly of Huyou (Citrus changshanensis).</title>
        <authorList>
            <person name="Miao C."/>
            <person name="Chen W."/>
            <person name="Wu Y."/>
            <person name="Wang L."/>
            <person name="Zhao S."/>
            <person name="Grierson D."/>
            <person name="Xu C."/>
            <person name="Chen K."/>
        </authorList>
    </citation>
    <scope>NUCLEOTIDE SEQUENCE [LARGE SCALE GENOMIC DNA]</scope>
    <source>
        <strain evidence="3">01-14</strain>
        <tissue evidence="3">Leaf</tissue>
    </source>
</reference>
<dbReference type="PROSITE" id="PS50053">
    <property type="entry name" value="UBIQUITIN_2"/>
    <property type="match status" value="3"/>
</dbReference>
<dbReference type="SUPFAM" id="SSF54236">
    <property type="entry name" value="Ubiquitin-like"/>
    <property type="match status" value="3"/>
</dbReference>
<organism evidence="3 4">
    <name type="scientific">Citrus x changshan-huyou</name>
    <dbReference type="NCBI Taxonomy" id="2935761"/>
    <lineage>
        <taxon>Eukaryota</taxon>
        <taxon>Viridiplantae</taxon>
        <taxon>Streptophyta</taxon>
        <taxon>Embryophyta</taxon>
        <taxon>Tracheophyta</taxon>
        <taxon>Spermatophyta</taxon>
        <taxon>Magnoliopsida</taxon>
        <taxon>eudicotyledons</taxon>
        <taxon>Gunneridae</taxon>
        <taxon>Pentapetalae</taxon>
        <taxon>rosids</taxon>
        <taxon>malvids</taxon>
        <taxon>Sapindales</taxon>
        <taxon>Rutaceae</taxon>
        <taxon>Aurantioideae</taxon>
        <taxon>Citrus</taxon>
    </lineage>
</organism>
<dbReference type="InterPro" id="IPR019956">
    <property type="entry name" value="Ubiquitin_dom"/>
</dbReference>
<evidence type="ECO:0000313" key="3">
    <source>
        <dbReference type="EMBL" id="KAK9182922.1"/>
    </source>
</evidence>
<name>A0AAP0LSD1_9ROSI</name>
<dbReference type="InterPro" id="IPR029071">
    <property type="entry name" value="Ubiquitin-like_domsf"/>
</dbReference>
<evidence type="ECO:0000313" key="4">
    <source>
        <dbReference type="Proteomes" id="UP001428341"/>
    </source>
</evidence>
<dbReference type="PRINTS" id="PR00348">
    <property type="entry name" value="UBIQUITIN"/>
</dbReference>
<dbReference type="Proteomes" id="UP001428341">
    <property type="component" value="Unassembled WGS sequence"/>
</dbReference>
<dbReference type="EMBL" id="JBCGBO010000024">
    <property type="protein sequence ID" value="KAK9182922.1"/>
    <property type="molecule type" value="Genomic_DNA"/>
</dbReference>
<dbReference type="CDD" id="cd17039">
    <property type="entry name" value="Ubl_ubiquitin_like"/>
    <property type="match status" value="1"/>
</dbReference>
<keyword evidence="1" id="KW-1017">Isopeptide bond</keyword>
<proteinExistence type="predicted"/>
<dbReference type="GO" id="GO:0003729">
    <property type="term" value="F:mRNA binding"/>
    <property type="evidence" value="ECO:0007669"/>
    <property type="project" value="UniProtKB-ARBA"/>
</dbReference>
<keyword evidence="4" id="KW-1185">Reference proteome</keyword>
<feature type="domain" description="Ubiquitin-like" evidence="2">
    <location>
        <begin position="72"/>
        <end position="141"/>
    </location>
</feature>
<dbReference type="PANTHER" id="PTHR10666">
    <property type="entry name" value="UBIQUITIN"/>
    <property type="match status" value="1"/>
</dbReference>
<dbReference type="Pfam" id="PF00240">
    <property type="entry name" value="ubiquitin"/>
    <property type="match status" value="3"/>
</dbReference>
<protein>
    <recommendedName>
        <fullName evidence="2">Ubiquitin-like domain-containing protein</fullName>
    </recommendedName>
</protein>
<comment type="caution">
    <text evidence="3">The sequence shown here is derived from an EMBL/GenBank/DDBJ whole genome shotgun (WGS) entry which is preliminary data.</text>
</comment>
<gene>
    <name evidence="3" type="ORF">WN944_026070</name>
</gene>
<dbReference type="InterPro" id="IPR050158">
    <property type="entry name" value="Ubiquitin_ubiquitin-like"/>
</dbReference>
<accession>A0AAP0LSD1</accession>
<evidence type="ECO:0000256" key="1">
    <source>
        <dbReference type="ARBA" id="ARBA00022499"/>
    </source>
</evidence>
<dbReference type="Gene3D" id="3.10.20.90">
    <property type="entry name" value="Phosphatidylinositol 3-kinase Catalytic Subunit, Chain A, domain 1"/>
    <property type="match status" value="3"/>
</dbReference>
<dbReference type="AlphaFoldDB" id="A0AAP0LSD1"/>
<sequence length="212" mass="24394">MVVATKTRLSNEADEEINLYVKVNKTVSLKVRRSETIENLRVLLRHKEGVSEDLQLLEFNGKEICDHSDEKVSFSVETPAEDTIEVEVRCMHTVLDLKKIVESITGFPSDDWDLFHGRARLQKVKTLASYDIQNNDQLKMMPAKFWLMVRIRTGKVVTLLVTQMDTIRVVKEKVFLKTDHQQLVFGGSILEDDKTLAFYGIEEDFTLSDSTR</sequence>
<dbReference type="SMART" id="SM00213">
    <property type="entry name" value="UBQ"/>
    <property type="match status" value="3"/>
</dbReference>
<dbReference type="InterPro" id="IPR000626">
    <property type="entry name" value="Ubiquitin-like_dom"/>
</dbReference>